<dbReference type="InterPro" id="IPR042092">
    <property type="entry name" value="PsdUridine_s_RsuA/RluB/E/F_cat"/>
</dbReference>
<organism evidence="7 8">
    <name type="scientific">Imperialibacter roseus</name>
    <dbReference type="NCBI Taxonomy" id="1324217"/>
    <lineage>
        <taxon>Bacteria</taxon>
        <taxon>Pseudomonadati</taxon>
        <taxon>Bacteroidota</taxon>
        <taxon>Cytophagia</taxon>
        <taxon>Cytophagales</taxon>
        <taxon>Flammeovirgaceae</taxon>
        <taxon>Imperialibacter</taxon>
    </lineage>
</organism>
<keyword evidence="8" id="KW-1185">Reference proteome</keyword>
<dbReference type="SMART" id="SM00363">
    <property type="entry name" value="S4"/>
    <property type="match status" value="1"/>
</dbReference>
<dbReference type="PROSITE" id="PS50889">
    <property type="entry name" value="S4"/>
    <property type="match status" value="1"/>
</dbReference>
<name>A0ABZ0IPM7_9BACT</name>
<evidence type="ECO:0000313" key="7">
    <source>
        <dbReference type="EMBL" id="WOK06676.1"/>
    </source>
</evidence>
<dbReference type="InterPro" id="IPR050343">
    <property type="entry name" value="RsuA_PseudoU_synthase"/>
</dbReference>
<dbReference type="InterPro" id="IPR036986">
    <property type="entry name" value="S4_RNA-bd_sf"/>
</dbReference>
<evidence type="ECO:0000256" key="4">
    <source>
        <dbReference type="RuleBase" id="RU003887"/>
    </source>
</evidence>
<dbReference type="SUPFAM" id="SSF55174">
    <property type="entry name" value="Alpha-L RNA-binding motif"/>
    <property type="match status" value="1"/>
</dbReference>
<dbReference type="Pfam" id="PF00849">
    <property type="entry name" value="PseudoU_synth_2"/>
    <property type="match status" value="1"/>
</dbReference>
<dbReference type="InterPro" id="IPR000748">
    <property type="entry name" value="PsdUridine_synth_RsuA/RluB/E/F"/>
</dbReference>
<evidence type="ECO:0000256" key="1">
    <source>
        <dbReference type="ARBA" id="ARBA00008348"/>
    </source>
</evidence>
<evidence type="ECO:0000313" key="8">
    <source>
        <dbReference type="Proteomes" id="UP001302349"/>
    </source>
</evidence>
<feature type="compositionally biased region" description="Basic residues" evidence="5">
    <location>
        <begin position="108"/>
        <end position="120"/>
    </location>
</feature>
<dbReference type="PANTHER" id="PTHR47683:SF2">
    <property type="entry name" value="RNA-BINDING S4 DOMAIN-CONTAINING PROTEIN"/>
    <property type="match status" value="1"/>
</dbReference>
<evidence type="ECO:0000256" key="2">
    <source>
        <dbReference type="ARBA" id="ARBA00023235"/>
    </source>
</evidence>
<dbReference type="CDD" id="cd00165">
    <property type="entry name" value="S4"/>
    <property type="match status" value="1"/>
</dbReference>
<dbReference type="RefSeq" id="WP_317489383.1">
    <property type="nucleotide sequence ID" value="NZ_CP136051.1"/>
</dbReference>
<feature type="compositionally biased region" description="Basic and acidic residues" evidence="5">
    <location>
        <begin position="10"/>
        <end position="34"/>
    </location>
</feature>
<dbReference type="EC" id="5.4.99.-" evidence="4"/>
<dbReference type="Proteomes" id="UP001302349">
    <property type="component" value="Chromosome"/>
</dbReference>
<feature type="region of interest" description="Disordered" evidence="5">
    <location>
        <begin position="1"/>
        <end position="142"/>
    </location>
</feature>
<evidence type="ECO:0000259" key="6">
    <source>
        <dbReference type="SMART" id="SM00363"/>
    </source>
</evidence>
<dbReference type="Gene3D" id="3.10.290.10">
    <property type="entry name" value="RNA-binding S4 domain"/>
    <property type="match status" value="1"/>
</dbReference>
<evidence type="ECO:0000256" key="5">
    <source>
        <dbReference type="SAM" id="MobiDB-lite"/>
    </source>
</evidence>
<dbReference type="Gene3D" id="3.30.70.1560">
    <property type="entry name" value="Alpha-L RNA-binding motif"/>
    <property type="match status" value="1"/>
</dbReference>
<comment type="similarity">
    <text evidence="1 4">Belongs to the pseudouridine synthase RsuA family.</text>
</comment>
<sequence>MKKPFKGGKKFSDDKPSFGTGKRSEPGKRSDGPKRSGPSARRKGPATGSADGSSQPSEGRNRRGSSEGTSRPKRSAGSFGEKPTGRVKRSSPDNATEGAFERTSRFASKPKGKSAPKVPRKGGAAGKPFKHKYDEKPVSPNEPVRLNKYLANAGIASRREADKLIEEGKVTINGKVVTELGLKVGPKDVVKFDGRVMKAEKLVYLLLNKPRDFITTVTDPQNRKTVMKLVANACEERIYPVGRLDRNTSGLLLFTNDGELAKKLSHPSHMVKKIYYVELNKPLKPEDLAKIKAGLELQDGPVQPDDIQIVSPDSIGIGIEIHVGRNRIVRRIFEYLGYDVVKLDRVMYGGLTKKDLTRGTWRMLTKSEINMLKNFT</sequence>
<dbReference type="SUPFAM" id="SSF55120">
    <property type="entry name" value="Pseudouridine synthase"/>
    <property type="match status" value="1"/>
</dbReference>
<keyword evidence="3" id="KW-0694">RNA-binding</keyword>
<proteinExistence type="inferred from homology"/>
<dbReference type="CDD" id="cd02870">
    <property type="entry name" value="PseudoU_synth_RsuA_like"/>
    <property type="match status" value="1"/>
</dbReference>
<accession>A0ABZ0IPM7</accession>
<dbReference type="NCBIfam" id="TIGR00093">
    <property type="entry name" value="pseudouridine synthase"/>
    <property type="match status" value="1"/>
</dbReference>
<feature type="domain" description="RNA-binding S4" evidence="6">
    <location>
        <begin position="144"/>
        <end position="208"/>
    </location>
</feature>
<dbReference type="PROSITE" id="PS01149">
    <property type="entry name" value="PSI_RSU"/>
    <property type="match status" value="1"/>
</dbReference>
<gene>
    <name evidence="7" type="ORF">RT717_26740</name>
</gene>
<evidence type="ECO:0000256" key="3">
    <source>
        <dbReference type="PROSITE-ProRule" id="PRU00182"/>
    </source>
</evidence>
<dbReference type="Gene3D" id="3.30.70.580">
    <property type="entry name" value="Pseudouridine synthase I, catalytic domain, N-terminal subdomain"/>
    <property type="match status" value="1"/>
</dbReference>
<dbReference type="Pfam" id="PF01479">
    <property type="entry name" value="S4"/>
    <property type="match status" value="1"/>
</dbReference>
<dbReference type="EMBL" id="CP136051">
    <property type="protein sequence ID" value="WOK06676.1"/>
    <property type="molecule type" value="Genomic_DNA"/>
</dbReference>
<dbReference type="InterPro" id="IPR002942">
    <property type="entry name" value="S4_RNA-bd"/>
</dbReference>
<dbReference type="InterPro" id="IPR018496">
    <property type="entry name" value="PsdUridine_synth_RsuA/RluB_CS"/>
</dbReference>
<dbReference type="InterPro" id="IPR020103">
    <property type="entry name" value="PsdUridine_synth_cat_dom_sf"/>
</dbReference>
<protein>
    <recommendedName>
        <fullName evidence="4">Pseudouridine synthase</fullName>
        <ecNumber evidence="4">5.4.99.-</ecNumber>
    </recommendedName>
</protein>
<dbReference type="PANTHER" id="PTHR47683">
    <property type="entry name" value="PSEUDOURIDINE SYNTHASE FAMILY PROTEIN-RELATED"/>
    <property type="match status" value="1"/>
</dbReference>
<dbReference type="InterPro" id="IPR006145">
    <property type="entry name" value="PsdUridine_synth_RsuA/RluA"/>
</dbReference>
<reference evidence="7 8" key="1">
    <citation type="journal article" date="2023" name="Microbiol. Resour. Announc.">
        <title>Complete Genome Sequence of Imperialibacter roseus strain P4T.</title>
        <authorList>
            <person name="Tizabi D.R."/>
            <person name="Bachvaroff T."/>
            <person name="Hill R.T."/>
        </authorList>
    </citation>
    <scope>NUCLEOTIDE SEQUENCE [LARGE SCALE GENOMIC DNA]</scope>
    <source>
        <strain evidence="7 8">P4T</strain>
    </source>
</reference>
<dbReference type="InterPro" id="IPR020094">
    <property type="entry name" value="TruA/RsuA/RluB/E/F_N"/>
</dbReference>
<keyword evidence="2 4" id="KW-0413">Isomerase</keyword>